<evidence type="ECO:0000313" key="1">
    <source>
        <dbReference type="EMBL" id="AUN97587.1"/>
    </source>
</evidence>
<dbReference type="AlphaFoldDB" id="A0A2K9NQ06"/>
<dbReference type="RefSeq" id="WP_102242882.1">
    <property type="nucleotide sequence ID" value="NZ_CP025704.1"/>
</dbReference>
<name>A0A2K9NQ06_BACTC</name>
<dbReference type="Pfam" id="PF03358">
    <property type="entry name" value="FMN_red"/>
    <property type="match status" value="1"/>
</dbReference>
<dbReference type="EMBL" id="CP025704">
    <property type="protein sequence ID" value="AUN97587.1"/>
    <property type="molecule type" value="Genomic_DNA"/>
</dbReference>
<dbReference type="KEGG" id="bsto:C0V70_05560"/>
<keyword evidence="2" id="KW-1185">Reference proteome</keyword>
<dbReference type="GO" id="GO:0016491">
    <property type="term" value="F:oxidoreductase activity"/>
    <property type="evidence" value="ECO:0007669"/>
    <property type="project" value="InterPro"/>
</dbReference>
<dbReference type="Proteomes" id="UP000235584">
    <property type="component" value="Chromosome"/>
</dbReference>
<dbReference type="InterPro" id="IPR005025">
    <property type="entry name" value="FMN_Rdtase-like_dom"/>
</dbReference>
<proteinExistence type="predicted"/>
<reference evidence="1 2" key="1">
    <citation type="submission" date="2018-01" db="EMBL/GenBank/DDBJ databases">
        <title>Complete genome sequence of Bacteriovorax stolpii DSM12778.</title>
        <authorList>
            <person name="Tang B."/>
            <person name="Chang J."/>
        </authorList>
    </citation>
    <scope>NUCLEOTIDE SEQUENCE [LARGE SCALE GENOMIC DNA]</scope>
    <source>
        <strain evidence="1 2">DSM 12778</strain>
    </source>
</reference>
<sequence length="194" mass="21790">MKKILILNGSLTGKSGNTEHLITELKKHLKNRSTSCDVVELNDFMDKKISLPELKEKLQEAHGFIFTSGTYWDSWGSPMQYFLEATTEFEASDVFVGKSAAVLITMHAVGGKGVLSRLQGVLNTQGLLIPPMSGMVYSLAQQLALTTESTFAEDFWSLEDTEIIVHNLLVSLNQQTDYKTWPVDHKDPKRIWIK</sequence>
<gene>
    <name evidence="1" type="ORF">C0V70_05560</name>
</gene>
<dbReference type="OrthoDB" id="8853249at2"/>
<organism evidence="1 2">
    <name type="scientific">Bacteriovorax stolpii</name>
    <name type="common">Bdellovibrio stolpii</name>
    <dbReference type="NCBI Taxonomy" id="960"/>
    <lineage>
        <taxon>Bacteria</taxon>
        <taxon>Pseudomonadati</taxon>
        <taxon>Bdellovibrionota</taxon>
        <taxon>Bacteriovoracia</taxon>
        <taxon>Bacteriovoracales</taxon>
        <taxon>Bacteriovoracaceae</taxon>
        <taxon>Bacteriovorax</taxon>
    </lineage>
</organism>
<dbReference type="SUPFAM" id="SSF52218">
    <property type="entry name" value="Flavoproteins"/>
    <property type="match status" value="1"/>
</dbReference>
<accession>A0A2K9NQ06</accession>
<dbReference type="Gene3D" id="3.40.50.360">
    <property type="match status" value="1"/>
</dbReference>
<dbReference type="InterPro" id="IPR029039">
    <property type="entry name" value="Flavoprotein-like_sf"/>
</dbReference>
<evidence type="ECO:0000313" key="2">
    <source>
        <dbReference type="Proteomes" id="UP000235584"/>
    </source>
</evidence>
<protein>
    <submittedName>
        <fullName evidence="1">Uncharacterized protein</fullName>
    </submittedName>
</protein>